<proteinExistence type="predicted"/>
<evidence type="ECO:0000259" key="2">
    <source>
        <dbReference type="SMART" id="SM00278"/>
    </source>
</evidence>
<evidence type="ECO:0000256" key="1">
    <source>
        <dbReference type="SAM" id="Phobius"/>
    </source>
</evidence>
<dbReference type="Proteomes" id="UP000680279">
    <property type="component" value="Unassembled WGS sequence"/>
</dbReference>
<sequence>MIWLQKYKMLFISCGVAVVVIFLFISEPKDEMAAKNETALQTVMEEKIDSSIELEQEVAEGPVFVDVKGAVSLPGIYEAKDNDRVLDAIEYAGGLLEIADEKQINFAQKVHDEMVIYVPEKGETIENDAPPLMISPSNGQANGKVNINRAELSELETLPGIGPAKAKAIIDYREQQGHFKKVEDIQNISGIGEKTFEKLQESISVN</sequence>
<dbReference type="Pfam" id="PF12836">
    <property type="entry name" value="HHH_3"/>
    <property type="match status" value="1"/>
</dbReference>
<accession>A0ABQ4K4J1</accession>
<protein>
    <submittedName>
        <fullName evidence="3">Competence protein ComEA</fullName>
    </submittedName>
</protein>
<keyword evidence="1" id="KW-0812">Transmembrane</keyword>
<comment type="caution">
    <text evidence="3">The sequence shown here is derived from an EMBL/GenBank/DDBJ whole genome shotgun (WGS) entry which is preliminary data.</text>
</comment>
<evidence type="ECO:0000313" key="3">
    <source>
        <dbReference type="EMBL" id="GIN20058.1"/>
    </source>
</evidence>
<dbReference type="NCBIfam" id="TIGR00426">
    <property type="entry name" value="competence protein ComEA helix-hairpin-helix repeat region"/>
    <property type="match status" value="1"/>
</dbReference>
<dbReference type="InterPro" id="IPR051675">
    <property type="entry name" value="Endo/Exo/Phosphatase_dom_1"/>
</dbReference>
<dbReference type="InterPro" id="IPR019554">
    <property type="entry name" value="Soluble_ligand-bd"/>
</dbReference>
<feature type="domain" description="Helix-hairpin-helix DNA-binding motif class 1" evidence="2">
    <location>
        <begin position="153"/>
        <end position="172"/>
    </location>
</feature>
<feature type="transmembrane region" description="Helical" evidence="1">
    <location>
        <begin position="7"/>
        <end position="25"/>
    </location>
</feature>
<dbReference type="InterPro" id="IPR004509">
    <property type="entry name" value="Competence_ComEA_HhH"/>
</dbReference>
<dbReference type="Gene3D" id="1.10.150.280">
    <property type="entry name" value="AF1531-like domain"/>
    <property type="match status" value="1"/>
</dbReference>
<dbReference type="SMART" id="SM00278">
    <property type="entry name" value="HhH1"/>
    <property type="match status" value="2"/>
</dbReference>
<evidence type="ECO:0000313" key="4">
    <source>
        <dbReference type="Proteomes" id="UP000680279"/>
    </source>
</evidence>
<feature type="domain" description="Helix-hairpin-helix DNA-binding motif class 1" evidence="2">
    <location>
        <begin position="183"/>
        <end position="202"/>
    </location>
</feature>
<keyword evidence="1" id="KW-1133">Transmembrane helix</keyword>
<organism evidence="3 4">
    <name type="scientific">Siminovitchia fordii</name>
    <dbReference type="NCBI Taxonomy" id="254759"/>
    <lineage>
        <taxon>Bacteria</taxon>
        <taxon>Bacillati</taxon>
        <taxon>Bacillota</taxon>
        <taxon>Bacilli</taxon>
        <taxon>Bacillales</taxon>
        <taxon>Bacillaceae</taxon>
        <taxon>Siminovitchia</taxon>
    </lineage>
</organism>
<dbReference type="EMBL" id="BOQT01000003">
    <property type="protein sequence ID" value="GIN20058.1"/>
    <property type="molecule type" value="Genomic_DNA"/>
</dbReference>
<reference evidence="3 4" key="1">
    <citation type="submission" date="2021-03" db="EMBL/GenBank/DDBJ databases">
        <title>Antimicrobial resistance genes in bacteria isolated from Japanese honey, and their potential for conferring macrolide and lincosamide resistance in the American foulbrood pathogen Paenibacillus larvae.</title>
        <authorList>
            <person name="Okamoto M."/>
            <person name="Kumagai M."/>
            <person name="Kanamori H."/>
            <person name="Takamatsu D."/>
        </authorList>
    </citation>
    <scope>NUCLEOTIDE SEQUENCE [LARGE SCALE GENOMIC DNA]</scope>
    <source>
        <strain evidence="3 4">J1TS3</strain>
    </source>
</reference>
<gene>
    <name evidence="3" type="primary">comEA</name>
    <name evidence="3" type="ORF">J1TS3_11920</name>
</gene>
<dbReference type="InterPro" id="IPR003583">
    <property type="entry name" value="Hlx-hairpin-Hlx_DNA-bd_motif"/>
</dbReference>
<dbReference type="InterPro" id="IPR010994">
    <property type="entry name" value="RuvA_2-like"/>
</dbReference>
<dbReference type="SUPFAM" id="SSF47781">
    <property type="entry name" value="RuvA domain 2-like"/>
    <property type="match status" value="1"/>
</dbReference>
<dbReference type="RefSeq" id="WP_018705864.1">
    <property type="nucleotide sequence ID" value="NZ_BOQT01000003.1"/>
</dbReference>
<dbReference type="Pfam" id="PF10531">
    <property type="entry name" value="SLBB"/>
    <property type="match status" value="1"/>
</dbReference>
<dbReference type="PANTHER" id="PTHR21180:SF32">
    <property type="entry name" value="ENDONUCLEASE_EXONUCLEASE_PHOSPHATASE FAMILY DOMAIN-CONTAINING PROTEIN 1"/>
    <property type="match status" value="1"/>
</dbReference>
<dbReference type="PANTHER" id="PTHR21180">
    <property type="entry name" value="ENDONUCLEASE/EXONUCLEASE/PHOSPHATASE FAMILY DOMAIN-CONTAINING PROTEIN 1"/>
    <property type="match status" value="1"/>
</dbReference>
<keyword evidence="4" id="KW-1185">Reference proteome</keyword>
<name>A0ABQ4K4J1_9BACI</name>
<keyword evidence="1" id="KW-0472">Membrane</keyword>